<dbReference type="AlphaFoldDB" id="A0A0D3GU82"/>
<evidence type="ECO:0000313" key="3">
    <source>
        <dbReference type="EnsemblPlants" id="OBART07G24210.1"/>
    </source>
</evidence>
<feature type="compositionally biased region" description="Basic and acidic residues" evidence="1">
    <location>
        <begin position="75"/>
        <end position="84"/>
    </location>
</feature>
<feature type="region of interest" description="Disordered" evidence="1">
    <location>
        <begin position="64"/>
        <end position="98"/>
    </location>
</feature>
<accession>A0A0D3GU82</accession>
<name>A0A0D3GU82_9ORYZ</name>
<dbReference type="PaxDb" id="65489-OBART07G24210.1"/>
<dbReference type="InterPro" id="IPR046533">
    <property type="entry name" value="DUF6598"/>
</dbReference>
<organism evidence="3">
    <name type="scientific">Oryza barthii</name>
    <dbReference type="NCBI Taxonomy" id="65489"/>
    <lineage>
        <taxon>Eukaryota</taxon>
        <taxon>Viridiplantae</taxon>
        <taxon>Streptophyta</taxon>
        <taxon>Embryophyta</taxon>
        <taxon>Tracheophyta</taxon>
        <taxon>Spermatophyta</taxon>
        <taxon>Magnoliopsida</taxon>
        <taxon>Liliopsida</taxon>
        <taxon>Poales</taxon>
        <taxon>Poaceae</taxon>
        <taxon>BOP clade</taxon>
        <taxon>Oryzoideae</taxon>
        <taxon>Oryzeae</taxon>
        <taxon>Oryzinae</taxon>
        <taxon>Oryza</taxon>
    </lineage>
</organism>
<proteinExistence type="predicted"/>
<feature type="domain" description="DUF6598" evidence="2">
    <location>
        <begin position="363"/>
        <end position="540"/>
    </location>
</feature>
<reference evidence="3" key="2">
    <citation type="submission" date="2015-03" db="UniProtKB">
        <authorList>
            <consortium name="EnsemblPlants"/>
        </authorList>
    </citation>
    <scope>IDENTIFICATION</scope>
</reference>
<dbReference type="EnsemblPlants" id="OBART07G24210.1">
    <property type="protein sequence ID" value="OBART07G24210.1"/>
    <property type="gene ID" value="OBART07G24210"/>
</dbReference>
<dbReference type="STRING" id="65489.A0A0D3GU82"/>
<feature type="region of interest" description="Disordered" evidence="1">
    <location>
        <begin position="288"/>
        <end position="369"/>
    </location>
</feature>
<feature type="region of interest" description="Disordered" evidence="1">
    <location>
        <begin position="233"/>
        <end position="274"/>
    </location>
</feature>
<evidence type="ECO:0000259" key="2">
    <source>
        <dbReference type="Pfam" id="PF20241"/>
    </source>
</evidence>
<keyword evidence="4" id="KW-1185">Reference proteome</keyword>
<dbReference type="PANTHER" id="PTHR33065:SF95">
    <property type="entry name" value="OS07G0646300 PROTEIN"/>
    <property type="match status" value="1"/>
</dbReference>
<protein>
    <recommendedName>
        <fullName evidence="2">DUF6598 domain-containing protein</fullName>
    </recommendedName>
</protein>
<evidence type="ECO:0000256" key="1">
    <source>
        <dbReference type="SAM" id="MobiDB-lite"/>
    </source>
</evidence>
<reference evidence="3" key="1">
    <citation type="journal article" date="2009" name="Rice">
        <title>De Novo Next Generation Sequencing of Plant Genomes.</title>
        <authorList>
            <person name="Rounsley S."/>
            <person name="Marri P.R."/>
            <person name="Yu Y."/>
            <person name="He R."/>
            <person name="Sisneros N."/>
            <person name="Goicoechea J.L."/>
            <person name="Lee S.J."/>
            <person name="Angelova A."/>
            <person name="Kudrna D."/>
            <person name="Luo M."/>
            <person name="Affourtit J."/>
            <person name="Desany B."/>
            <person name="Knight J."/>
            <person name="Niazi F."/>
            <person name="Egholm M."/>
            <person name="Wing R.A."/>
        </authorList>
    </citation>
    <scope>NUCLEOTIDE SEQUENCE [LARGE SCALE GENOMIC DNA]</scope>
    <source>
        <strain evidence="3">cv. IRGC 105608</strain>
    </source>
</reference>
<feature type="compositionally biased region" description="Basic and acidic residues" evidence="1">
    <location>
        <begin position="254"/>
        <end position="268"/>
    </location>
</feature>
<dbReference type="eggNOG" id="ENOG502R51K">
    <property type="taxonomic scope" value="Eukaryota"/>
</dbReference>
<dbReference type="PANTHER" id="PTHR33065">
    <property type="entry name" value="OS07G0486400 PROTEIN"/>
    <property type="match status" value="1"/>
</dbReference>
<dbReference type="Gramene" id="OBART07G24210.1">
    <property type="protein sequence ID" value="OBART07G24210.1"/>
    <property type="gene ID" value="OBART07G24210"/>
</dbReference>
<evidence type="ECO:0000313" key="4">
    <source>
        <dbReference type="Proteomes" id="UP000026960"/>
    </source>
</evidence>
<dbReference type="Proteomes" id="UP000026960">
    <property type="component" value="Chromosome 7"/>
</dbReference>
<dbReference type="HOGENOM" id="CLU_034147_5_0_1"/>
<feature type="domain" description="DUF6598" evidence="2">
    <location>
        <begin position="169"/>
        <end position="220"/>
    </location>
</feature>
<sequence length="551" mass="61764">MGLSRQFLNLLVDNGIPRAKSLHCVKLASNKLFNTTKPTLLPLIGDGNELKNNNQSMEKIVLPRPSFNLQSPGQEEDRRSEMQEQRGGIDVNDDDKDVTDDEDYSLDIVLPKSRHSDGSIYRGIMDTWWKKELRIADRNETRLEAMRFSNPTNCIEDDGGCWKHHRSCMLQILSLEFTKIHNDGGLVELYGYIAVRDDLDPLLNYIINFSRDDPIIVEQRRGSENDATMVVTTSRMPPSPIKKDVVFTQRSSPRKGEGNPRQRSKEITTPEDVAADGPIAVHQLRTTTQTNGSTWHPPHRTDAPPSVDFNEPPPLKAGPGVLRSTTRRPPRQIWPKENPGLAAASIQPRNSPQRRGGAPRRPRGSLINMMGPKRGIDLMDFALIEFDMRIKTGKQEKDDLQLIDGATLIWTLGLWYLPYSIEIPGDYGAVDITVAHLNNAVEATVEVVISEVQSGFNLLPGCLTSDLNKEMRLFDGAIVESRFLKRSVVAVNWKSSIDLKFKVGASPSSFYQHCVSFKAKIHGHDTQEIKTDFALISVKVTWSTLLPTGLD</sequence>
<dbReference type="Pfam" id="PF20241">
    <property type="entry name" value="DUF6598"/>
    <property type="match status" value="2"/>
</dbReference>